<proteinExistence type="predicted"/>
<protein>
    <submittedName>
        <fullName evidence="2">Uncharacterized protein</fullName>
    </submittedName>
</protein>
<evidence type="ECO:0000313" key="2">
    <source>
        <dbReference type="EMBL" id="KAF2118973.1"/>
    </source>
</evidence>
<accession>A0A6A5ZJG2</accession>
<dbReference type="EMBL" id="ML977316">
    <property type="protein sequence ID" value="KAF2118973.1"/>
    <property type="molecule type" value="Genomic_DNA"/>
</dbReference>
<gene>
    <name evidence="2" type="ORF">BDV96DRAFT_684596</name>
</gene>
<evidence type="ECO:0000256" key="1">
    <source>
        <dbReference type="SAM" id="MobiDB-lite"/>
    </source>
</evidence>
<feature type="region of interest" description="Disordered" evidence="1">
    <location>
        <begin position="229"/>
        <end position="262"/>
    </location>
</feature>
<dbReference type="OrthoDB" id="3795705at2759"/>
<organism evidence="2 3">
    <name type="scientific">Lophiotrema nucula</name>
    <dbReference type="NCBI Taxonomy" id="690887"/>
    <lineage>
        <taxon>Eukaryota</taxon>
        <taxon>Fungi</taxon>
        <taxon>Dikarya</taxon>
        <taxon>Ascomycota</taxon>
        <taxon>Pezizomycotina</taxon>
        <taxon>Dothideomycetes</taxon>
        <taxon>Pleosporomycetidae</taxon>
        <taxon>Pleosporales</taxon>
        <taxon>Lophiotremataceae</taxon>
        <taxon>Lophiotrema</taxon>
    </lineage>
</organism>
<evidence type="ECO:0000313" key="3">
    <source>
        <dbReference type="Proteomes" id="UP000799770"/>
    </source>
</evidence>
<reference evidence="2" key="1">
    <citation type="journal article" date="2020" name="Stud. Mycol.">
        <title>101 Dothideomycetes genomes: a test case for predicting lifestyles and emergence of pathogens.</title>
        <authorList>
            <person name="Haridas S."/>
            <person name="Albert R."/>
            <person name="Binder M."/>
            <person name="Bloem J."/>
            <person name="Labutti K."/>
            <person name="Salamov A."/>
            <person name="Andreopoulos B."/>
            <person name="Baker S."/>
            <person name="Barry K."/>
            <person name="Bills G."/>
            <person name="Bluhm B."/>
            <person name="Cannon C."/>
            <person name="Castanera R."/>
            <person name="Culley D."/>
            <person name="Daum C."/>
            <person name="Ezra D."/>
            <person name="Gonzalez J."/>
            <person name="Henrissat B."/>
            <person name="Kuo A."/>
            <person name="Liang C."/>
            <person name="Lipzen A."/>
            <person name="Lutzoni F."/>
            <person name="Magnuson J."/>
            <person name="Mondo S."/>
            <person name="Nolan M."/>
            <person name="Ohm R."/>
            <person name="Pangilinan J."/>
            <person name="Park H.-J."/>
            <person name="Ramirez L."/>
            <person name="Alfaro M."/>
            <person name="Sun H."/>
            <person name="Tritt A."/>
            <person name="Yoshinaga Y."/>
            <person name="Zwiers L.-H."/>
            <person name="Turgeon B."/>
            <person name="Goodwin S."/>
            <person name="Spatafora J."/>
            <person name="Crous P."/>
            <person name="Grigoriev I."/>
        </authorList>
    </citation>
    <scope>NUCLEOTIDE SEQUENCE</scope>
    <source>
        <strain evidence="2">CBS 627.86</strain>
    </source>
</reference>
<dbReference type="AlphaFoldDB" id="A0A6A5ZJG2"/>
<sequence>MDEVRAMGTERSNRVADGNDEVMAHAFKQVFKVEKSRSRMRMVGLKSPVTAFQTIAKLKETDNKETSDVRIYCDDDDASSPGNHWQLKPGKKNRKTEFKDQTWWDEQNHIYRAKGSKGCHQEGTLAQTYKTKDDSKYDICDAGLNFDEGEYPLLGDFKEDDAEIVLLSVEDFDALLSLTVFHEFCHITRVINAPGDRKDPNETSIISADAFAWLGVLAIMEKRNLRLARKDSNDDEEKKRANMPHGGGLVWVDKDKAPKQDNTKQLNSDLLFAAAPNDMEDSNPAHVQKGSVEGDEKQTETQRKEENENTEDKSKDSSSDEEENYELDSSGCPDLSKSHFPCEDCGGRDEHWKCKGDPEDDNRWAGCQCREPDWAANPNPPGLVRPHYREHQEAVRNRHLLREEEDISRAPASTGLVRAQLPSVAMSALPYFTAKW</sequence>
<name>A0A6A5ZJG2_9PLEO</name>
<feature type="region of interest" description="Disordered" evidence="1">
    <location>
        <begin position="276"/>
        <end position="333"/>
    </location>
</feature>
<keyword evidence="3" id="KW-1185">Reference proteome</keyword>
<feature type="compositionally biased region" description="Basic and acidic residues" evidence="1">
    <location>
        <begin position="252"/>
        <end position="262"/>
    </location>
</feature>
<feature type="compositionally biased region" description="Basic and acidic residues" evidence="1">
    <location>
        <begin position="292"/>
        <end position="318"/>
    </location>
</feature>
<dbReference type="Proteomes" id="UP000799770">
    <property type="component" value="Unassembled WGS sequence"/>
</dbReference>
<feature type="compositionally biased region" description="Basic and acidic residues" evidence="1">
    <location>
        <begin position="229"/>
        <end position="240"/>
    </location>
</feature>